<protein>
    <submittedName>
        <fullName evidence="1">Uncharacterized protein</fullName>
    </submittedName>
</protein>
<gene>
    <name evidence="1" type="ORF">EDE15_4551</name>
</gene>
<evidence type="ECO:0000313" key="1">
    <source>
        <dbReference type="EMBL" id="RSL18941.1"/>
    </source>
</evidence>
<keyword evidence="2" id="KW-1185">Reference proteome</keyword>
<comment type="caution">
    <text evidence="1">The sequence shown here is derived from an EMBL/GenBank/DDBJ whole genome shotgun (WGS) entry which is preliminary data.</text>
</comment>
<dbReference type="OrthoDB" id="123536at2"/>
<reference evidence="1 2" key="1">
    <citation type="submission" date="2018-12" db="EMBL/GenBank/DDBJ databases">
        <title>Sequencing of bacterial isolates from soil warming experiment in Harvard Forest, Massachusetts, USA.</title>
        <authorList>
            <person name="Deangelis K."/>
        </authorList>
    </citation>
    <scope>NUCLEOTIDE SEQUENCE [LARGE SCALE GENOMIC DNA]</scope>
    <source>
        <strain evidence="1 2">EB153</strain>
    </source>
</reference>
<name>A0A428MPY2_9BACT</name>
<sequence>MKRLPAFSLLAASLTLPIYPQRSVSHGGLSGHSPPPARGGFNAFPTRSFTGAPHYIRSMPRSMSPSLRRNGPINYMAHPVYSTASPYRRPFLSPYRAKMRSAAPIWTGWVGPGFPGYPDTAGYDNSATLPNYGGSDGSRPPDEGLPTPYNPFQTWFVLSYPSLTTENADAVTLLFKDGRPPEQIHNYLLTRTTLYVRDQQSRDIALDQLDLAATQKVNHDAGVDFQLPVTPK</sequence>
<organism evidence="1 2">
    <name type="scientific">Edaphobacter aggregans</name>
    <dbReference type="NCBI Taxonomy" id="570835"/>
    <lineage>
        <taxon>Bacteria</taxon>
        <taxon>Pseudomonadati</taxon>
        <taxon>Acidobacteriota</taxon>
        <taxon>Terriglobia</taxon>
        <taxon>Terriglobales</taxon>
        <taxon>Acidobacteriaceae</taxon>
        <taxon>Edaphobacter</taxon>
    </lineage>
</organism>
<proteinExistence type="predicted"/>
<dbReference type="AlphaFoldDB" id="A0A428MPY2"/>
<evidence type="ECO:0000313" key="2">
    <source>
        <dbReference type="Proteomes" id="UP000269669"/>
    </source>
</evidence>
<dbReference type="Proteomes" id="UP000269669">
    <property type="component" value="Unassembled WGS sequence"/>
</dbReference>
<dbReference type="RefSeq" id="WP_125487217.1">
    <property type="nucleotide sequence ID" value="NZ_RSDW01000001.1"/>
</dbReference>
<dbReference type="EMBL" id="RSDW01000001">
    <property type="protein sequence ID" value="RSL18941.1"/>
    <property type="molecule type" value="Genomic_DNA"/>
</dbReference>
<accession>A0A428MPY2</accession>